<proteinExistence type="predicted"/>
<dbReference type="KEGG" id="bpg:Bathy03g05680"/>
<name>K8ECF6_9CHLO</name>
<feature type="region of interest" description="Disordered" evidence="1">
    <location>
        <begin position="84"/>
        <end position="131"/>
    </location>
</feature>
<feature type="transmembrane region" description="Helical" evidence="2">
    <location>
        <begin position="64"/>
        <end position="81"/>
    </location>
</feature>
<keyword evidence="4" id="KW-1185">Reference proteome</keyword>
<feature type="compositionally biased region" description="Basic and acidic residues" evidence="1">
    <location>
        <begin position="243"/>
        <end position="255"/>
    </location>
</feature>
<dbReference type="GeneID" id="19017105"/>
<dbReference type="Proteomes" id="UP000198341">
    <property type="component" value="Chromosome 3"/>
</dbReference>
<evidence type="ECO:0000256" key="2">
    <source>
        <dbReference type="SAM" id="Phobius"/>
    </source>
</evidence>
<feature type="region of interest" description="Disordered" evidence="1">
    <location>
        <begin position="1"/>
        <end position="29"/>
    </location>
</feature>
<keyword evidence="2" id="KW-1133">Transmembrane helix</keyword>
<feature type="region of interest" description="Disordered" evidence="1">
    <location>
        <begin position="243"/>
        <end position="313"/>
    </location>
</feature>
<gene>
    <name evidence="3" type="ORF">Bathy03g05680</name>
</gene>
<evidence type="ECO:0000256" key="1">
    <source>
        <dbReference type="SAM" id="MobiDB-lite"/>
    </source>
</evidence>
<keyword evidence="2" id="KW-0472">Membrane</keyword>
<evidence type="ECO:0000313" key="4">
    <source>
        <dbReference type="Proteomes" id="UP000198341"/>
    </source>
</evidence>
<dbReference type="AlphaFoldDB" id="K8ECF6"/>
<organism evidence="3 4">
    <name type="scientific">Bathycoccus prasinos</name>
    <dbReference type="NCBI Taxonomy" id="41875"/>
    <lineage>
        <taxon>Eukaryota</taxon>
        <taxon>Viridiplantae</taxon>
        <taxon>Chlorophyta</taxon>
        <taxon>Mamiellophyceae</taxon>
        <taxon>Mamiellales</taxon>
        <taxon>Bathycoccaceae</taxon>
        <taxon>Bathycoccus</taxon>
    </lineage>
</organism>
<feature type="compositionally biased region" description="Polar residues" evidence="1">
    <location>
        <begin position="1"/>
        <end position="11"/>
    </location>
</feature>
<sequence length="313" mass="36045">MKSSISGQNTLHRIDEERKKERKKKKKKTKRLSLFSLTFTGLDIMKRDGTTRKQPKQRRQSREIFVVFFLIFVALAFFFVFSSSSSSSSYDDDDDDESYYRSSTFKNGKNRRGTQDNGRKKRDTPSVWQGNPIRFDVPDNVDVESSLTFAPPPPPDKPLFKIGWAKFKQMEDRVKNTEKDVFERGLRVSALKDKWADYLPRPPKNTLRPIRIAVPERITSSELESIKSRIAQEDRERLEKLREVRKEENDRRKEEDEFNDRVQNQGLRESLSRLSSSTRAALLGTSSSSSPSKHGSSSSNNRHSSSSGSSKHG</sequence>
<evidence type="ECO:0000313" key="3">
    <source>
        <dbReference type="EMBL" id="CCO15646.1"/>
    </source>
</evidence>
<reference evidence="3 4" key="1">
    <citation type="submission" date="2011-10" db="EMBL/GenBank/DDBJ databases">
        <authorList>
            <person name="Genoscope - CEA"/>
        </authorList>
    </citation>
    <scope>NUCLEOTIDE SEQUENCE [LARGE SCALE GENOMIC DNA]</scope>
    <source>
        <strain evidence="3 4">RCC 1105</strain>
    </source>
</reference>
<dbReference type="EMBL" id="FO082276">
    <property type="protein sequence ID" value="CCO15646.1"/>
    <property type="molecule type" value="Genomic_DNA"/>
</dbReference>
<accession>K8ECF6</accession>
<dbReference type="RefSeq" id="XP_007514209.1">
    <property type="nucleotide sequence ID" value="XM_007514147.1"/>
</dbReference>
<keyword evidence="2" id="KW-0812">Transmembrane</keyword>
<feature type="compositionally biased region" description="Basic residues" evidence="1">
    <location>
        <begin position="20"/>
        <end position="29"/>
    </location>
</feature>
<protein>
    <submittedName>
        <fullName evidence="3">Uncharacterized protein</fullName>
    </submittedName>
</protein>
<feature type="compositionally biased region" description="Low complexity" evidence="1">
    <location>
        <begin position="272"/>
        <end position="313"/>
    </location>
</feature>